<protein>
    <recommendedName>
        <fullName evidence="5">Hydrogenase maturation factor HypA</fullName>
    </recommendedName>
</protein>
<dbReference type="Gene3D" id="3.30.2320.80">
    <property type="match status" value="1"/>
</dbReference>
<dbReference type="PANTHER" id="PTHR34535:SF3">
    <property type="entry name" value="HYDROGENASE MATURATION FACTOR HYPA"/>
    <property type="match status" value="1"/>
</dbReference>
<organism evidence="6 7">
    <name type="scientific">Candidatus Methanobinarius endosymbioticus</name>
    <dbReference type="NCBI Taxonomy" id="2006182"/>
    <lineage>
        <taxon>Archaea</taxon>
        <taxon>Methanobacteriati</taxon>
        <taxon>Methanobacteriota</taxon>
        <taxon>Methanomada group</taxon>
        <taxon>Methanobacteria</taxon>
        <taxon>Methanobacteriales</taxon>
        <taxon>Methanobacteriaceae</taxon>
        <taxon>Candidatus Methanobinarius</taxon>
    </lineage>
</organism>
<dbReference type="InterPro" id="IPR020538">
    <property type="entry name" value="Hydgase_Ni_incorp_HypA/HybF_CS"/>
</dbReference>
<keyword evidence="2 5" id="KW-0533">Nickel</keyword>
<reference evidence="6 7" key="1">
    <citation type="submission" date="2018-06" db="EMBL/GenBank/DDBJ databases">
        <title>Genomic insight into two independent archaeal endosymbiosis events.</title>
        <authorList>
            <person name="Lind A.E."/>
            <person name="Lewis W.H."/>
            <person name="Spang A."/>
            <person name="Guy L."/>
            <person name="Embley M.T."/>
            <person name="Ettema T.J.G."/>
        </authorList>
    </citation>
    <scope>NUCLEOTIDE SEQUENCE [LARGE SCALE GENOMIC DNA]</scope>
    <source>
        <strain evidence="6">NOE</strain>
    </source>
</reference>
<keyword evidence="7" id="KW-1185">Reference proteome</keyword>
<dbReference type="GO" id="GO:0051604">
    <property type="term" value="P:protein maturation"/>
    <property type="evidence" value="ECO:0007669"/>
    <property type="project" value="InterPro"/>
</dbReference>
<keyword evidence="3 5" id="KW-0479">Metal-binding</keyword>
<dbReference type="GO" id="GO:0008270">
    <property type="term" value="F:zinc ion binding"/>
    <property type="evidence" value="ECO:0007669"/>
    <property type="project" value="UniProtKB-UniRule"/>
</dbReference>
<proteinExistence type="inferred from homology"/>
<dbReference type="PIRSF" id="PIRSF004761">
    <property type="entry name" value="Hydrgn_mat_HypA"/>
    <property type="match status" value="1"/>
</dbReference>
<dbReference type="PANTHER" id="PTHR34535">
    <property type="entry name" value="HYDROGENASE MATURATION FACTOR HYPA"/>
    <property type="match status" value="1"/>
</dbReference>
<evidence type="ECO:0000256" key="2">
    <source>
        <dbReference type="ARBA" id="ARBA00022596"/>
    </source>
</evidence>
<evidence type="ECO:0000256" key="1">
    <source>
        <dbReference type="ARBA" id="ARBA00010748"/>
    </source>
</evidence>
<comment type="function">
    <text evidence="5">Involved in the maturation of [NiFe] hydrogenases. Required for nickel insertion into the metal center of the hydrogenase.</text>
</comment>
<dbReference type="HAMAP" id="MF_00213">
    <property type="entry name" value="HypA_HybF"/>
    <property type="match status" value="1"/>
</dbReference>
<comment type="similarity">
    <text evidence="1 5">Belongs to the HypA/HybF family.</text>
</comment>
<dbReference type="AlphaFoldDB" id="A0A366MFS5"/>
<sequence length="124" mass="13796">MHELSMTAGILKAVISNAEENDATEVTEVIVEIGKLALLNPEQVKFMLDVLSEDTIAKDAKFVMEEIPIEIKCKECGYIGEADNDDLDHYAPMVECPKCENKLIEITNGKDCIVKNIIIEKPDD</sequence>
<dbReference type="NCBIfam" id="TIGR00100">
    <property type="entry name" value="hypA"/>
    <property type="match status" value="1"/>
</dbReference>
<gene>
    <name evidence="5 6" type="primary">hypA</name>
    <name evidence="6" type="ORF">ALNOE001_02000</name>
</gene>
<comment type="caution">
    <text evidence="6">The sequence shown here is derived from an EMBL/GenBank/DDBJ whole genome shotgun (WGS) entry which is preliminary data.</text>
</comment>
<dbReference type="Pfam" id="PF01155">
    <property type="entry name" value="HypA"/>
    <property type="match status" value="1"/>
</dbReference>
<feature type="binding site" evidence="5">
    <location>
        <position position="96"/>
    </location>
    <ligand>
        <name>Zn(2+)</name>
        <dbReference type="ChEBI" id="CHEBI:29105"/>
    </ligand>
</feature>
<feature type="binding site" evidence="5">
    <location>
        <position position="2"/>
    </location>
    <ligand>
        <name>Ni(2+)</name>
        <dbReference type="ChEBI" id="CHEBI:49786"/>
    </ligand>
</feature>
<accession>A0A366MFS5</accession>
<dbReference type="PROSITE" id="PS01249">
    <property type="entry name" value="HYPA"/>
    <property type="match status" value="1"/>
</dbReference>
<evidence type="ECO:0000313" key="7">
    <source>
        <dbReference type="Proteomes" id="UP000253099"/>
    </source>
</evidence>
<dbReference type="GO" id="GO:0016151">
    <property type="term" value="F:nickel cation binding"/>
    <property type="evidence" value="ECO:0007669"/>
    <property type="project" value="UniProtKB-UniRule"/>
</dbReference>
<evidence type="ECO:0000256" key="4">
    <source>
        <dbReference type="ARBA" id="ARBA00022833"/>
    </source>
</evidence>
<evidence type="ECO:0000313" key="6">
    <source>
        <dbReference type="EMBL" id="RBQ24530.1"/>
    </source>
</evidence>
<feature type="binding site" evidence="5">
    <location>
        <position position="99"/>
    </location>
    <ligand>
        <name>Zn(2+)</name>
        <dbReference type="ChEBI" id="CHEBI:29105"/>
    </ligand>
</feature>
<dbReference type="InterPro" id="IPR000688">
    <property type="entry name" value="HypA/HybF"/>
</dbReference>
<name>A0A366MFS5_9EURY</name>
<feature type="binding site" evidence="5">
    <location>
        <position position="73"/>
    </location>
    <ligand>
        <name>Zn(2+)</name>
        <dbReference type="ChEBI" id="CHEBI:29105"/>
    </ligand>
</feature>
<evidence type="ECO:0000256" key="3">
    <source>
        <dbReference type="ARBA" id="ARBA00022723"/>
    </source>
</evidence>
<dbReference type="Proteomes" id="UP000253099">
    <property type="component" value="Unassembled WGS sequence"/>
</dbReference>
<evidence type="ECO:0000256" key="5">
    <source>
        <dbReference type="HAMAP-Rule" id="MF_00213"/>
    </source>
</evidence>
<dbReference type="NCBIfam" id="NF001976">
    <property type="entry name" value="PRK00762.1"/>
    <property type="match status" value="1"/>
</dbReference>
<feature type="binding site" evidence="5">
    <location>
        <position position="76"/>
    </location>
    <ligand>
        <name>Zn(2+)</name>
        <dbReference type="ChEBI" id="CHEBI:29105"/>
    </ligand>
</feature>
<dbReference type="EMBL" id="NIZT01000003">
    <property type="protein sequence ID" value="RBQ24530.1"/>
    <property type="molecule type" value="Genomic_DNA"/>
</dbReference>
<keyword evidence="4 5" id="KW-0862">Zinc</keyword>